<dbReference type="STRING" id="658196.A0A397SIU4"/>
<evidence type="ECO:0000256" key="1">
    <source>
        <dbReference type="SAM" id="Coils"/>
    </source>
</evidence>
<dbReference type="AlphaFoldDB" id="A0A397SIU4"/>
<protein>
    <submittedName>
        <fullName evidence="2">Uncharacterized protein</fullName>
    </submittedName>
</protein>
<proteinExistence type="predicted"/>
<name>A0A397SIU4_9GLOM</name>
<accession>A0A397SIU4</accession>
<comment type="caution">
    <text evidence="2">The sequence shown here is derived from an EMBL/GenBank/DDBJ whole genome shotgun (WGS) entry which is preliminary data.</text>
</comment>
<organism evidence="2 3">
    <name type="scientific">Glomus cerebriforme</name>
    <dbReference type="NCBI Taxonomy" id="658196"/>
    <lineage>
        <taxon>Eukaryota</taxon>
        <taxon>Fungi</taxon>
        <taxon>Fungi incertae sedis</taxon>
        <taxon>Mucoromycota</taxon>
        <taxon>Glomeromycotina</taxon>
        <taxon>Glomeromycetes</taxon>
        <taxon>Glomerales</taxon>
        <taxon>Glomeraceae</taxon>
        <taxon>Glomus</taxon>
    </lineage>
</organism>
<dbReference type="OrthoDB" id="8191482at2759"/>
<sequence length="487" mass="57906">MSNNMDIDNPEELQRKIQELGHNIKYHDKINHIVNQKDKKIRLLKKTKNQNLKNLERNNRKNFLRLNNQINKLRRNNKALSDENKNLKRNNKALIDENENIKRDKEALNEYEKFKKDNKALIDENDNLKRDKEALNDECEKFERDNKALIDENDNLKRDKEALNNEYEKFKRMNQELSDRNEQLESLNNKLNNENGEWQNYVGKATTFSLNESDENHSVQFVKDIEELQRMLEKYVGNMRKVNLNSEEINKLLYNYECKVQVKVNPKENELQLVKAVLQRHVLEEIIEDANHHLSKTESLERNIYEMITRVFPQMLNEFSTKRDGANDITRALPIKIRQQIYGFLGSLGFADIINDKNKQEHPIISDIKDKLNKSINKLRTYKDPKTSKKHDDIASNLIRKVIRIFLFRLKVQEPVVDYYMISYDTKIDPKIMEGSWDNNEDMDEVNDLSVELCSFPLLIASDNEKDRKIYMRAKVVHQVEQEKKLE</sequence>
<keyword evidence="1" id="KW-0175">Coiled coil</keyword>
<reference evidence="2 3" key="1">
    <citation type="submission" date="2018-06" db="EMBL/GenBank/DDBJ databases">
        <title>Comparative genomics reveals the genomic features of Rhizophagus irregularis, R. cerebriforme, R. diaphanum and Gigaspora rosea, and their symbiotic lifestyle signature.</title>
        <authorList>
            <person name="Morin E."/>
            <person name="San Clemente H."/>
            <person name="Chen E.C.H."/>
            <person name="De La Providencia I."/>
            <person name="Hainaut M."/>
            <person name="Kuo A."/>
            <person name="Kohler A."/>
            <person name="Murat C."/>
            <person name="Tang N."/>
            <person name="Roy S."/>
            <person name="Loubradou J."/>
            <person name="Henrissat B."/>
            <person name="Grigoriev I.V."/>
            <person name="Corradi N."/>
            <person name="Roux C."/>
            <person name="Martin F.M."/>
        </authorList>
    </citation>
    <scope>NUCLEOTIDE SEQUENCE [LARGE SCALE GENOMIC DNA]</scope>
    <source>
        <strain evidence="2 3">DAOM 227022</strain>
    </source>
</reference>
<evidence type="ECO:0000313" key="3">
    <source>
        <dbReference type="Proteomes" id="UP000265703"/>
    </source>
</evidence>
<evidence type="ECO:0000313" key="2">
    <source>
        <dbReference type="EMBL" id="RIA82731.1"/>
    </source>
</evidence>
<feature type="coiled-coil region" evidence="1">
    <location>
        <begin position="63"/>
        <end position="201"/>
    </location>
</feature>
<keyword evidence="3" id="KW-1185">Reference proteome</keyword>
<dbReference type="Proteomes" id="UP000265703">
    <property type="component" value="Unassembled WGS sequence"/>
</dbReference>
<dbReference type="EMBL" id="QKYT01000637">
    <property type="protein sequence ID" value="RIA82731.1"/>
    <property type="molecule type" value="Genomic_DNA"/>
</dbReference>
<gene>
    <name evidence="2" type="ORF">C1645_493116</name>
</gene>